<evidence type="ECO:0000259" key="4">
    <source>
        <dbReference type="PROSITE" id="PS50893"/>
    </source>
</evidence>
<feature type="domain" description="ABC transporter" evidence="4">
    <location>
        <begin position="16"/>
        <end position="246"/>
    </location>
</feature>
<dbReference type="Gene3D" id="3.40.50.300">
    <property type="entry name" value="P-loop containing nucleotide triphosphate hydrolases"/>
    <property type="match status" value="1"/>
</dbReference>
<dbReference type="Pfam" id="PF00005">
    <property type="entry name" value="ABC_tran"/>
    <property type="match status" value="1"/>
</dbReference>
<name>A0ABW7FXU4_9BURK</name>
<keyword evidence="1" id="KW-1003">Cell membrane</keyword>
<comment type="caution">
    <text evidence="5">The sequence shown here is derived from an EMBL/GenBank/DDBJ whole genome shotgun (WGS) entry which is preliminary data.</text>
</comment>
<dbReference type="InterPro" id="IPR027417">
    <property type="entry name" value="P-loop_NTPase"/>
</dbReference>
<evidence type="ECO:0000256" key="3">
    <source>
        <dbReference type="ARBA" id="ARBA00022840"/>
    </source>
</evidence>
<dbReference type="InterPro" id="IPR003593">
    <property type="entry name" value="AAA+_ATPase"/>
</dbReference>
<dbReference type="PANTHER" id="PTHR43582:SF2">
    <property type="entry name" value="LINEARMYCIN RESISTANCE ATP-BINDING PROTEIN LNRL"/>
    <property type="match status" value="1"/>
</dbReference>
<protein>
    <submittedName>
        <fullName evidence="5">ABC transporter ATP-binding protein</fullName>
    </submittedName>
</protein>
<keyword evidence="2" id="KW-0547">Nucleotide-binding</keyword>
<reference evidence="5 6" key="1">
    <citation type="submission" date="2024-08" db="EMBL/GenBank/DDBJ databases">
        <authorList>
            <person name="Lu H."/>
        </authorList>
    </citation>
    <scope>NUCLEOTIDE SEQUENCE [LARGE SCALE GENOMIC DNA]</scope>
    <source>
        <strain evidence="5 6">BYS180W</strain>
    </source>
</reference>
<dbReference type="InterPro" id="IPR003439">
    <property type="entry name" value="ABC_transporter-like_ATP-bd"/>
</dbReference>
<dbReference type="SUPFAM" id="SSF52540">
    <property type="entry name" value="P-loop containing nucleoside triphosphate hydrolases"/>
    <property type="match status" value="1"/>
</dbReference>
<dbReference type="PANTHER" id="PTHR43582">
    <property type="entry name" value="LINEARMYCIN RESISTANCE ATP-BINDING PROTEIN LNRL"/>
    <property type="match status" value="1"/>
</dbReference>
<dbReference type="RefSeq" id="WP_394462023.1">
    <property type="nucleotide sequence ID" value="NZ_JBIGHZ010000005.1"/>
</dbReference>
<proteinExistence type="predicted"/>
<accession>A0ABW7FXU4</accession>
<dbReference type="GO" id="GO:0005524">
    <property type="term" value="F:ATP binding"/>
    <property type="evidence" value="ECO:0007669"/>
    <property type="project" value="UniProtKB-KW"/>
</dbReference>
<dbReference type="PROSITE" id="PS50893">
    <property type="entry name" value="ABC_TRANSPORTER_2"/>
    <property type="match status" value="1"/>
</dbReference>
<evidence type="ECO:0000256" key="1">
    <source>
        <dbReference type="ARBA" id="ARBA00022475"/>
    </source>
</evidence>
<dbReference type="SMART" id="SM00382">
    <property type="entry name" value="AAA"/>
    <property type="match status" value="1"/>
</dbReference>
<dbReference type="EMBL" id="JBIGHZ010000005">
    <property type="protein sequence ID" value="MFG6449121.1"/>
    <property type="molecule type" value="Genomic_DNA"/>
</dbReference>
<keyword evidence="6" id="KW-1185">Reference proteome</keyword>
<keyword evidence="1" id="KW-0472">Membrane</keyword>
<evidence type="ECO:0000256" key="2">
    <source>
        <dbReference type="ARBA" id="ARBA00022741"/>
    </source>
</evidence>
<gene>
    <name evidence="5" type="ORF">ACG0Z6_12855</name>
</gene>
<keyword evidence="3 5" id="KW-0067">ATP-binding</keyword>
<dbReference type="Proteomes" id="UP001606099">
    <property type="component" value="Unassembled WGS sequence"/>
</dbReference>
<sequence>MEAKQEVANPSQGILLQAWGLKKNYGDRSAVRGFDLQLRRGEIVALLGPNGAGKSTTVGMLAQLMAPDGGSCQLLGQEVRGDADPIKARLGLVTQDLALHEPLSAQANLRAFGGLYGLKGAVLAQRVEAALNLAGLSQRAHEAVSRFSGGMKRRLHIACALLHQPDVIILDEPTTGVDAQSRNAIFDMLLQLRDTGHALLYTTHYMEEAQRLCDRVLIMDAGRVLAQGTVAELSALLPAAERRHDGSTDLEQVFLHLTGRALRDCA</sequence>
<organism evidence="5 6">
    <name type="scientific">Roseateles rivi</name>
    <dbReference type="NCBI Taxonomy" id="3299028"/>
    <lineage>
        <taxon>Bacteria</taxon>
        <taxon>Pseudomonadati</taxon>
        <taxon>Pseudomonadota</taxon>
        <taxon>Betaproteobacteria</taxon>
        <taxon>Burkholderiales</taxon>
        <taxon>Sphaerotilaceae</taxon>
        <taxon>Roseateles</taxon>
    </lineage>
</organism>
<evidence type="ECO:0000313" key="5">
    <source>
        <dbReference type="EMBL" id="MFG6449121.1"/>
    </source>
</evidence>
<evidence type="ECO:0000313" key="6">
    <source>
        <dbReference type="Proteomes" id="UP001606099"/>
    </source>
</evidence>